<evidence type="ECO:0000259" key="5">
    <source>
        <dbReference type="Pfam" id="PF00700"/>
    </source>
</evidence>
<dbReference type="NCBIfam" id="TIGR02550">
    <property type="entry name" value="flagell_flgL"/>
    <property type="match status" value="1"/>
</dbReference>
<dbReference type="EMBL" id="JTFC01000031">
    <property type="protein sequence ID" value="RUS55575.1"/>
    <property type="molecule type" value="Genomic_DNA"/>
</dbReference>
<dbReference type="PANTHER" id="PTHR42792">
    <property type="entry name" value="FLAGELLIN"/>
    <property type="match status" value="1"/>
</dbReference>
<name>A0A433RTT4_9BACL</name>
<comment type="similarity">
    <text evidence="2">Belongs to the bacterial flagellin family.</text>
</comment>
<dbReference type="RefSeq" id="WP_126990890.1">
    <property type="nucleotide sequence ID" value="NZ_JTFC01000031.1"/>
</dbReference>
<gene>
    <name evidence="6" type="ORF">QI30_11670</name>
</gene>
<keyword evidence="6" id="KW-0969">Cilium</keyword>
<keyword evidence="3" id="KW-0975">Bacterial flagellum</keyword>
<dbReference type="AlphaFoldDB" id="A0A433RTT4"/>
<comment type="caution">
    <text evidence="6">The sequence shown here is derived from an EMBL/GenBank/DDBJ whole genome shotgun (WGS) entry which is preliminary data.</text>
</comment>
<dbReference type="GO" id="GO:0005198">
    <property type="term" value="F:structural molecule activity"/>
    <property type="evidence" value="ECO:0007669"/>
    <property type="project" value="InterPro"/>
</dbReference>
<dbReference type="InterPro" id="IPR001492">
    <property type="entry name" value="Flagellin"/>
</dbReference>
<keyword evidence="6" id="KW-0966">Cell projection</keyword>
<dbReference type="InterPro" id="IPR013384">
    <property type="entry name" value="Flagell_FlgL"/>
</dbReference>
<protein>
    <submittedName>
        <fullName evidence="6">Flagellar hook protein FlgL</fullName>
    </submittedName>
</protein>
<dbReference type="GO" id="GO:0009424">
    <property type="term" value="C:bacterial-type flagellum hook"/>
    <property type="evidence" value="ECO:0007669"/>
    <property type="project" value="InterPro"/>
</dbReference>
<dbReference type="Proteomes" id="UP000288623">
    <property type="component" value="Unassembled WGS sequence"/>
</dbReference>
<evidence type="ECO:0000313" key="6">
    <source>
        <dbReference type="EMBL" id="RUS55575.1"/>
    </source>
</evidence>
<dbReference type="Gene3D" id="1.20.1330.10">
    <property type="entry name" value="f41 fragment of flagellin, N-terminal domain"/>
    <property type="match status" value="1"/>
</dbReference>
<dbReference type="SUPFAM" id="SSF64518">
    <property type="entry name" value="Phase 1 flagellin"/>
    <property type="match status" value="1"/>
</dbReference>
<reference evidence="6 7" key="1">
    <citation type="submission" date="2014-11" db="EMBL/GenBank/DDBJ databases">
        <title>Genome sequence and analysis of novel Kurthia sp.</title>
        <authorList>
            <person name="Lawson J.N."/>
            <person name="Gonzalez J.E."/>
            <person name="Rinauldi L."/>
            <person name="Xuan Z."/>
            <person name="Firman A."/>
            <person name="Shaddox L."/>
            <person name="Trudeau A."/>
            <person name="Shah S."/>
            <person name="Reiman D."/>
        </authorList>
    </citation>
    <scope>NUCLEOTIDE SEQUENCE [LARGE SCALE GENOMIC DNA]</scope>
    <source>
        <strain evidence="6 7">3B1D</strain>
    </source>
</reference>
<dbReference type="Pfam" id="PF00669">
    <property type="entry name" value="Flagellin_N"/>
    <property type="match status" value="1"/>
</dbReference>
<evidence type="ECO:0000313" key="7">
    <source>
        <dbReference type="Proteomes" id="UP000288623"/>
    </source>
</evidence>
<dbReference type="OrthoDB" id="9758307at2"/>
<proteinExistence type="inferred from homology"/>
<feature type="domain" description="Flagellin N-terminal" evidence="4">
    <location>
        <begin position="5"/>
        <end position="140"/>
    </location>
</feature>
<comment type="subcellular location">
    <subcellularLocation>
        <location evidence="1">Bacterial flagellum</location>
    </subcellularLocation>
</comment>
<dbReference type="PANTHER" id="PTHR42792:SF1">
    <property type="entry name" value="FLAGELLAR HOOK-ASSOCIATED PROTEIN 3"/>
    <property type="match status" value="1"/>
</dbReference>
<dbReference type="InterPro" id="IPR046358">
    <property type="entry name" value="Flagellin_C"/>
</dbReference>
<evidence type="ECO:0000256" key="2">
    <source>
        <dbReference type="ARBA" id="ARBA00005709"/>
    </source>
</evidence>
<accession>A0A433RTT4</accession>
<feature type="domain" description="Flagellin C-terminal" evidence="5">
    <location>
        <begin position="238"/>
        <end position="317"/>
    </location>
</feature>
<sequence length="319" mass="34874">MRVTQSMLSSTMLRNLSNSYNKMGQWQEQLSTGSKLLRPSDDPVGVTRAMGYRTQLAQNAQYDTNLDTASKWLDTTDTALGSLGSAMTRVQELITQAANDTNQTVDREKMLLEIKQIREEVYDIANTKIGDEYIFSGTRTSEPLYTKDAAGNSIVNPKATNAAPNTSGFESSFNVEIYNDITLDVNTTGAINMFGKLDIVFDKIEAALAGTNGVTSGADIGSILGGTNSPTDKAFETIQGSIDLLLSKRAEAGAKQNRVDMMSDRLAIQKEVLTKQQSNVEDVEYEEAITNMITQESIHRAALSVGGRIIQQTLVDFIR</sequence>
<dbReference type="Pfam" id="PF00700">
    <property type="entry name" value="Flagellin_C"/>
    <property type="match status" value="1"/>
</dbReference>
<dbReference type="GO" id="GO:0071973">
    <property type="term" value="P:bacterial-type flagellum-dependent cell motility"/>
    <property type="evidence" value="ECO:0007669"/>
    <property type="project" value="InterPro"/>
</dbReference>
<dbReference type="InterPro" id="IPR001029">
    <property type="entry name" value="Flagellin_N"/>
</dbReference>
<evidence type="ECO:0000256" key="3">
    <source>
        <dbReference type="ARBA" id="ARBA00023143"/>
    </source>
</evidence>
<evidence type="ECO:0000259" key="4">
    <source>
        <dbReference type="Pfam" id="PF00669"/>
    </source>
</evidence>
<evidence type="ECO:0000256" key="1">
    <source>
        <dbReference type="ARBA" id="ARBA00004365"/>
    </source>
</evidence>
<keyword evidence="6" id="KW-0282">Flagellum</keyword>
<keyword evidence="7" id="KW-1185">Reference proteome</keyword>
<organism evidence="6 7">
    <name type="scientific">Candidatus Kurthia intestinigallinarum</name>
    <dbReference type="NCBI Taxonomy" id="1562256"/>
    <lineage>
        <taxon>Bacteria</taxon>
        <taxon>Bacillati</taxon>
        <taxon>Bacillota</taxon>
        <taxon>Bacilli</taxon>
        <taxon>Bacillales</taxon>
        <taxon>Caryophanaceae</taxon>
        <taxon>Kurthia</taxon>
    </lineage>
</organism>